<dbReference type="SUPFAM" id="SSF81342">
    <property type="entry name" value="Transmembrane di-heme cytochromes"/>
    <property type="match status" value="1"/>
</dbReference>
<evidence type="ECO:0000256" key="17">
    <source>
        <dbReference type="PIRSR" id="PIRSR038885-1"/>
    </source>
</evidence>
<dbReference type="InterPro" id="IPR048259">
    <property type="entry name" value="Cytochrome_b_N_euk/bac"/>
</dbReference>
<comment type="subunit">
    <text evidence="3">The main subunits of complex b-c1 are: cytochrome b, cytochrome c1 and the Rieske protein.</text>
</comment>
<dbReference type="InterPro" id="IPR027387">
    <property type="entry name" value="Cytb/b6-like_sf"/>
</dbReference>
<keyword evidence="7 19" id="KW-0679">Respiratory chain</keyword>
<evidence type="ECO:0000256" key="12">
    <source>
        <dbReference type="ARBA" id="ARBA00022989"/>
    </source>
</evidence>
<comment type="similarity">
    <text evidence="19">Belongs to the cytochrome b family.</text>
</comment>
<keyword evidence="16 19" id="KW-0472">Membrane</keyword>
<comment type="subcellular location">
    <subcellularLocation>
        <location evidence="2">Mitochondrion inner membrane</location>
        <topology evidence="2">Multi-pass membrane protein</topology>
    </subcellularLocation>
</comment>
<accession>A0A3G1HJR7</accession>
<proteinExistence type="inferred from homology"/>
<feature type="binding site" description="axial binding residue" evidence="18">
    <location>
        <position position="80"/>
    </location>
    <ligand>
        <name>heme b</name>
        <dbReference type="ChEBI" id="CHEBI:60344"/>
        <label>b562</label>
    </ligand>
    <ligandPart>
        <name>Fe</name>
        <dbReference type="ChEBI" id="CHEBI:18248"/>
    </ligandPart>
</feature>
<dbReference type="InterPro" id="IPR005797">
    <property type="entry name" value="Cyt_b/b6_N"/>
</dbReference>
<dbReference type="InterPro" id="IPR048260">
    <property type="entry name" value="Cytochrome_b_C_euk/bac"/>
</dbReference>
<evidence type="ECO:0000259" key="20">
    <source>
        <dbReference type="PROSITE" id="PS51002"/>
    </source>
</evidence>
<evidence type="ECO:0000313" key="22">
    <source>
        <dbReference type="EMBL" id="AMR97515.1"/>
    </source>
</evidence>
<dbReference type="GO" id="GO:0016491">
    <property type="term" value="F:oxidoreductase activity"/>
    <property type="evidence" value="ECO:0007669"/>
    <property type="project" value="UniProtKB-UniRule"/>
</dbReference>
<evidence type="ECO:0000256" key="19">
    <source>
        <dbReference type="RuleBase" id="RU362117"/>
    </source>
</evidence>
<organism evidence="22">
    <name type="scientific">Iberobaenia minuta</name>
    <dbReference type="NCBI Taxonomy" id="1857294"/>
    <lineage>
        <taxon>Eukaryota</taxon>
        <taxon>Metazoa</taxon>
        <taxon>Ecdysozoa</taxon>
        <taxon>Arthropoda</taxon>
        <taxon>Hexapoda</taxon>
        <taxon>Insecta</taxon>
        <taxon>Pterygota</taxon>
        <taxon>Neoptera</taxon>
        <taxon>Endopterygota</taxon>
        <taxon>Coleoptera</taxon>
        <taxon>Polyphaga</taxon>
        <taxon>Elateriformia</taxon>
        <taxon>Elateroidea</taxon>
        <taxon>Iberobaeniidae</taxon>
        <taxon>Iberobaenia</taxon>
    </lineage>
</organism>
<dbReference type="InterPro" id="IPR030689">
    <property type="entry name" value="Cytochrome_b"/>
</dbReference>
<evidence type="ECO:0000256" key="13">
    <source>
        <dbReference type="ARBA" id="ARBA00023004"/>
    </source>
</evidence>
<keyword evidence="14" id="KW-0830">Ubiquinone</keyword>
<keyword evidence="8 19" id="KW-0812">Transmembrane</keyword>
<feature type="transmembrane region" description="Helical" evidence="19">
    <location>
        <begin position="113"/>
        <end position="130"/>
    </location>
</feature>
<feature type="binding site" evidence="17">
    <location>
        <position position="198"/>
    </location>
    <ligand>
        <name>a ubiquinone</name>
        <dbReference type="ChEBI" id="CHEBI:16389"/>
    </ligand>
</feature>
<evidence type="ECO:0000256" key="16">
    <source>
        <dbReference type="ARBA" id="ARBA00023136"/>
    </source>
</evidence>
<keyword evidence="9 18" id="KW-0479">Metal-binding</keyword>
<comment type="function">
    <text evidence="1 19">Component of the ubiquinol-cytochrome c reductase complex (complex III or cytochrome b-c1 complex) that is part of the mitochondrial respiratory chain. The b-c1 complex mediates electron transfer from ubiquinol to cytochrome c. Contributes to the generation of a proton gradient across the mitochondrial membrane that is then used for ATP synthesis.</text>
</comment>
<dbReference type="InterPro" id="IPR005798">
    <property type="entry name" value="Cyt_b/b6_C"/>
</dbReference>
<dbReference type="PROSITE" id="PS51003">
    <property type="entry name" value="CYTB_CTER"/>
    <property type="match status" value="1"/>
</dbReference>
<feature type="binding site" description="axial binding residue" evidence="18">
    <location>
        <position position="94"/>
    </location>
    <ligand>
        <name>heme b</name>
        <dbReference type="ChEBI" id="CHEBI:60344"/>
        <label>b566</label>
    </ligand>
    <ligandPart>
        <name>Fe</name>
        <dbReference type="ChEBI" id="CHEBI:18248"/>
    </ligandPart>
</feature>
<geneLocation type="mitochondrion" evidence="22"/>
<gene>
    <name evidence="22" type="primary">cytb</name>
</gene>
<keyword evidence="11 19" id="KW-0249">Electron transport</keyword>
<dbReference type="PROSITE" id="PS51002">
    <property type="entry name" value="CYTB_NTER"/>
    <property type="match status" value="1"/>
</dbReference>
<dbReference type="GO" id="GO:0045275">
    <property type="term" value="C:respiratory chain complex III"/>
    <property type="evidence" value="ECO:0007669"/>
    <property type="project" value="InterPro"/>
</dbReference>
<dbReference type="PANTHER" id="PTHR19271">
    <property type="entry name" value="CYTOCHROME B"/>
    <property type="match status" value="1"/>
</dbReference>
<feature type="transmembrane region" description="Helical" evidence="19">
    <location>
        <begin position="316"/>
        <end position="334"/>
    </location>
</feature>
<feature type="domain" description="Cytochrome b/b6 N-terminal region profile" evidence="20">
    <location>
        <begin position="1"/>
        <end position="206"/>
    </location>
</feature>
<evidence type="ECO:0000256" key="10">
    <source>
        <dbReference type="ARBA" id="ARBA00022792"/>
    </source>
</evidence>
<dbReference type="InterPro" id="IPR016174">
    <property type="entry name" value="Di-haem_cyt_TM"/>
</dbReference>
<feature type="transmembrane region" description="Helical" evidence="19">
    <location>
        <begin position="136"/>
        <end position="154"/>
    </location>
</feature>
<evidence type="ECO:0000256" key="15">
    <source>
        <dbReference type="ARBA" id="ARBA00023128"/>
    </source>
</evidence>
<keyword evidence="13 18" id="KW-0408">Iron</keyword>
<protein>
    <recommendedName>
        <fullName evidence="4 19">Cytochrome b</fullName>
    </recommendedName>
</protein>
<keyword evidence="12 19" id="KW-1133">Transmembrane helix</keyword>
<keyword evidence="5 19" id="KW-0813">Transport</keyword>
<dbReference type="PANTHER" id="PTHR19271:SF16">
    <property type="entry name" value="CYTOCHROME B"/>
    <property type="match status" value="1"/>
</dbReference>
<feature type="transmembrane region" description="Helical" evidence="19">
    <location>
        <begin position="33"/>
        <end position="54"/>
    </location>
</feature>
<evidence type="ECO:0000256" key="11">
    <source>
        <dbReference type="ARBA" id="ARBA00022982"/>
    </source>
</evidence>
<dbReference type="AlphaFoldDB" id="A0A3G1HJR7"/>
<keyword evidence="6 18" id="KW-0349">Heme</keyword>
<dbReference type="Gene3D" id="1.20.810.10">
    <property type="entry name" value="Cytochrome Bc1 Complex, Chain C"/>
    <property type="match status" value="1"/>
</dbReference>
<feature type="transmembrane region" description="Helical" evidence="19">
    <location>
        <begin position="175"/>
        <end position="196"/>
    </location>
</feature>
<feature type="binding site" description="axial binding residue" evidence="18">
    <location>
        <position position="193"/>
    </location>
    <ligand>
        <name>heme b</name>
        <dbReference type="ChEBI" id="CHEBI:60344"/>
        <label>b566</label>
    </ligand>
    <ligandPart>
        <name>Fe</name>
        <dbReference type="ChEBI" id="CHEBI:18248"/>
    </ligandPart>
</feature>
<dbReference type="EMBL" id="KT825140">
    <property type="protein sequence ID" value="AMR97515.1"/>
    <property type="molecule type" value="Genomic_DNA"/>
</dbReference>
<feature type="transmembrane region" description="Helical" evidence="19">
    <location>
        <begin position="226"/>
        <end position="246"/>
    </location>
</feature>
<evidence type="ECO:0000256" key="8">
    <source>
        <dbReference type="ARBA" id="ARBA00022692"/>
    </source>
</evidence>
<keyword evidence="10" id="KW-0999">Mitochondrion inner membrane</keyword>
<evidence type="ECO:0000256" key="18">
    <source>
        <dbReference type="PIRSR" id="PIRSR038885-2"/>
    </source>
</evidence>
<comment type="cofactor">
    <cofactor evidence="18">
        <name>heme</name>
        <dbReference type="ChEBI" id="CHEBI:30413"/>
    </cofactor>
    <text evidence="18">Binds 2 heme groups non-covalently.</text>
</comment>
<dbReference type="Pfam" id="PF00033">
    <property type="entry name" value="Cytochrome_B"/>
    <property type="match status" value="1"/>
</dbReference>
<dbReference type="GO" id="GO:0006122">
    <property type="term" value="P:mitochondrial electron transport, ubiquinol to cytochrome c"/>
    <property type="evidence" value="ECO:0007669"/>
    <property type="project" value="TreeGrafter"/>
</dbReference>
<evidence type="ECO:0000256" key="7">
    <source>
        <dbReference type="ARBA" id="ARBA00022660"/>
    </source>
</evidence>
<feature type="transmembrane region" description="Helical" evidence="19">
    <location>
        <begin position="288"/>
        <end position="304"/>
    </location>
</feature>
<evidence type="ECO:0000256" key="14">
    <source>
        <dbReference type="ARBA" id="ARBA00023075"/>
    </source>
</evidence>
<comment type="cofactor">
    <cofactor evidence="19">
        <name>heme b</name>
        <dbReference type="ChEBI" id="CHEBI:60344"/>
    </cofactor>
    <text evidence="19">Binds 2 heme groups non-covalently.</text>
</comment>
<evidence type="ECO:0000256" key="5">
    <source>
        <dbReference type="ARBA" id="ARBA00022448"/>
    </source>
</evidence>
<dbReference type="GO" id="GO:0046872">
    <property type="term" value="F:metal ion binding"/>
    <property type="evidence" value="ECO:0007669"/>
    <property type="project" value="UniProtKB-UniRule"/>
</dbReference>
<keyword evidence="15 19" id="KW-0496">Mitochondrion</keyword>
<dbReference type="SUPFAM" id="SSF81648">
    <property type="entry name" value="a domain/subunit of cytochrome bc1 complex (Ubiquinol-cytochrome c reductase)"/>
    <property type="match status" value="1"/>
</dbReference>
<dbReference type="PIRSF" id="PIRSF038885">
    <property type="entry name" value="COB"/>
    <property type="match status" value="1"/>
</dbReference>
<dbReference type="CDD" id="cd00284">
    <property type="entry name" value="Cytochrome_b_N"/>
    <property type="match status" value="1"/>
</dbReference>
<evidence type="ECO:0000256" key="1">
    <source>
        <dbReference type="ARBA" id="ARBA00002566"/>
    </source>
</evidence>
<dbReference type="GO" id="GO:0008121">
    <property type="term" value="F:quinol-cytochrome-c reductase activity"/>
    <property type="evidence" value="ECO:0007669"/>
    <property type="project" value="InterPro"/>
</dbReference>
<evidence type="ECO:0000256" key="2">
    <source>
        <dbReference type="ARBA" id="ARBA00004448"/>
    </source>
</evidence>
<sequence length="375" mass="43678">MMKKNKMIQLINNSLINLPTPSNISTWWNMGSILGMSMMIQTLTGIFLAMQFSSYSELTFFNLINSSRNINNMWIIRTIHTNGASLLFIFMYMHIGRSLYFGSYMNKNTWKSGIIMLMMMMMTAFLGYVLPWGQMSFWGATVITNLLSTMPYIGKEITQWMWGGFAVNNYTLTRFFTLHFLMPFIIMALMMIHLMFLHESGSNNPLGTNSNIDKIPFHPLFTFKDMLGFTLTLMLLSSMILLNPYLTMDSENFLPANPLSTPNHIKPEWYFLFAYAILRSIPNKLGGVLAMAMSMMMLFMVTLNKKQMQSNKFYPLNKIIFWTFLSTTIMLTWLGGQTIKFPYTEASKLMTIMYFMYMPMENLTTKLWDKMMKNF</sequence>
<evidence type="ECO:0000256" key="6">
    <source>
        <dbReference type="ARBA" id="ARBA00022617"/>
    </source>
</evidence>
<feature type="domain" description="Cytochrome b/b6 C-terminal region profile" evidence="21">
    <location>
        <begin position="207"/>
        <end position="375"/>
    </location>
</feature>
<dbReference type="Pfam" id="PF00032">
    <property type="entry name" value="Cytochrom_B_C"/>
    <property type="match status" value="1"/>
</dbReference>
<evidence type="ECO:0000256" key="4">
    <source>
        <dbReference type="ARBA" id="ARBA00013531"/>
    </source>
</evidence>
<evidence type="ECO:0000256" key="3">
    <source>
        <dbReference type="ARBA" id="ARBA00011649"/>
    </source>
</evidence>
<dbReference type="GO" id="GO:0005743">
    <property type="term" value="C:mitochondrial inner membrane"/>
    <property type="evidence" value="ECO:0007669"/>
    <property type="project" value="UniProtKB-SubCell"/>
</dbReference>
<name>A0A3G1HJR7_9COLE</name>
<evidence type="ECO:0000259" key="21">
    <source>
        <dbReference type="PROSITE" id="PS51003"/>
    </source>
</evidence>
<evidence type="ECO:0000256" key="9">
    <source>
        <dbReference type="ARBA" id="ARBA00022723"/>
    </source>
</evidence>
<feature type="binding site" description="axial binding residue" evidence="18">
    <location>
        <position position="179"/>
    </location>
    <ligand>
        <name>heme b</name>
        <dbReference type="ChEBI" id="CHEBI:60344"/>
        <label>b562</label>
    </ligand>
    <ligandPart>
        <name>Fe</name>
        <dbReference type="ChEBI" id="CHEBI:18248"/>
    </ligandPart>
</feature>
<dbReference type="CDD" id="cd00290">
    <property type="entry name" value="cytochrome_b_C"/>
    <property type="match status" value="1"/>
</dbReference>
<reference evidence="22" key="1">
    <citation type="journal article" date="2016" name="Mitochondrial DNA A DNA Mapp Seq Anal">
        <title>The mitochondrial genome of Iberobaenia (Coleoptera: Iberobaeniidae): first rearrangement of protein-coding genes in the beetles.</title>
        <authorList>
            <person name="Andujar C."/>
            <person name="Arribas P."/>
            <person name="Linard B."/>
            <person name="Kundrata R."/>
            <person name="Bocak L."/>
            <person name="Vogler A.P."/>
        </authorList>
    </citation>
    <scope>NUCLEOTIDE SEQUENCE</scope>
</reference>
<dbReference type="InterPro" id="IPR036150">
    <property type="entry name" value="Cyt_b/b6_C_sf"/>
</dbReference>
<feature type="transmembrane region" description="Helical" evidence="19">
    <location>
        <begin position="74"/>
        <end position="93"/>
    </location>
</feature>